<sequence>MIFSRCNCTKSDGTRYRDLPAANPRDDQIAAACPDLVRARAAGKPHDGSRWGFALSLGTDPISGKRLQERRSTFDTKRAAQQAEAKVRAAHSEGRHTQITALRFGDWLAQWHEGRVQRGDIKATTAGMYGRYVDELRSTSLAKMKMTEIRRAHVQRLVDDLTLTRGAVTVRRIGAVVQGAFTAAEHQELIMSNPGRGLRFPTSQKRDLTAWTVEQTREFFAAVEGTRLAPLWKFALTTGMRRGELLGLRRSNVDLDRGVARVRETRVSTRSGSLQQASPKTENGRRHVELGAAHIAILREQFAMQDHEREIAGALWQGEDDLHVFTYADGRPFRPEYVSRRWEVVTHDLDLPRISLHGTRHTHATQMLQAGTRPDVAAARLGHDLRTFYSNYAHVIDGEQRDAANATADRLFSSV</sequence>
<dbReference type="Proteomes" id="UP000321949">
    <property type="component" value="Unassembled WGS sequence"/>
</dbReference>
<comment type="caution">
    <text evidence="6">The sequence shown here is derived from an EMBL/GenBank/DDBJ whole genome shotgun (WGS) entry which is preliminary data.</text>
</comment>
<evidence type="ECO:0000313" key="7">
    <source>
        <dbReference type="Proteomes" id="UP000321949"/>
    </source>
</evidence>
<dbReference type="SUPFAM" id="SSF56349">
    <property type="entry name" value="DNA breaking-rejoining enzymes"/>
    <property type="match status" value="1"/>
</dbReference>
<keyword evidence="4" id="KW-0233">DNA recombination</keyword>
<dbReference type="InterPro" id="IPR002104">
    <property type="entry name" value="Integrase_catalytic"/>
</dbReference>
<evidence type="ECO:0000313" key="6">
    <source>
        <dbReference type="EMBL" id="TXK11349.1"/>
    </source>
</evidence>
<evidence type="ECO:0000259" key="5">
    <source>
        <dbReference type="PROSITE" id="PS51898"/>
    </source>
</evidence>
<dbReference type="Gene3D" id="1.10.150.130">
    <property type="match status" value="1"/>
</dbReference>
<keyword evidence="7" id="KW-1185">Reference proteome</keyword>
<dbReference type="Pfam" id="PF14657">
    <property type="entry name" value="Arm-DNA-bind_4"/>
    <property type="match status" value="1"/>
</dbReference>
<dbReference type="PANTHER" id="PTHR30629">
    <property type="entry name" value="PROPHAGE INTEGRASE"/>
    <property type="match status" value="1"/>
</dbReference>
<dbReference type="CDD" id="cd01189">
    <property type="entry name" value="INT_ICEBs1_C_like"/>
    <property type="match status" value="1"/>
</dbReference>
<dbReference type="PROSITE" id="PS51898">
    <property type="entry name" value="TYR_RECOMBINASE"/>
    <property type="match status" value="1"/>
</dbReference>
<evidence type="ECO:0000256" key="2">
    <source>
        <dbReference type="ARBA" id="ARBA00022908"/>
    </source>
</evidence>
<organism evidence="6 7">
    <name type="scientific">Microbacterium saccharophilum</name>
    <dbReference type="NCBI Taxonomy" id="1213358"/>
    <lineage>
        <taxon>Bacteria</taxon>
        <taxon>Bacillati</taxon>
        <taxon>Actinomycetota</taxon>
        <taxon>Actinomycetes</taxon>
        <taxon>Micrococcales</taxon>
        <taxon>Microbacteriaceae</taxon>
        <taxon>Microbacterium</taxon>
    </lineage>
</organism>
<reference evidence="6 7" key="1">
    <citation type="submission" date="2019-08" db="EMBL/GenBank/DDBJ databases">
        <authorList>
            <person name="Dong K."/>
        </authorList>
    </citation>
    <scope>NUCLEOTIDE SEQUENCE [LARGE SCALE GENOMIC DNA]</scope>
    <source>
        <strain evidence="6 7">K-1</strain>
    </source>
</reference>
<accession>A0A5C8I0Y5</accession>
<dbReference type="RefSeq" id="WP_147051121.1">
    <property type="nucleotide sequence ID" value="NZ_BKAH01000012.1"/>
</dbReference>
<evidence type="ECO:0000256" key="1">
    <source>
        <dbReference type="ARBA" id="ARBA00008857"/>
    </source>
</evidence>
<evidence type="ECO:0000256" key="4">
    <source>
        <dbReference type="ARBA" id="ARBA00023172"/>
    </source>
</evidence>
<dbReference type="InterPro" id="IPR010998">
    <property type="entry name" value="Integrase_recombinase_N"/>
</dbReference>
<dbReference type="GO" id="GO:0015074">
    <property type="term" value="P:DNA integration"/>
    <property type="evidence" value="ECO:0007669"/>
    <property type="project" value="UniProtKB-KW"/>
</dbReference>
<dbReference type="OrthoDB" id="1822491at2"/>
<dbReference type="PANTHER" id="PTHR30629:SF2">
    <property type="entry name" value="PROPHAGE INTEGRASE INTS-RELATED"/>
    <property type="match status" value="1"/>
</dbReference>
<evidence type="ECO:0000256" key="3">
    <source>
        <dbReference type="ARBA" id="ARBA00023125"/>
    </source>
</evidence>
<keyword evidence="3" id="KW-0238">DNA-binding</keyword>
<dbReference type="EMBL" id="VRSX01000003">
    <property type="protein sequence ID" value="TXK11349.1"/>
    <property type="molecule type" value="Genomic_DNA"/>
</dbReference>
<dbReference type="Gene3D" id="1.10.443.10">
    <property type="entry name" value="Intergrase catalytic core"/>
    <property type="match status" value="1"/>
</dbReference>
<dbReference type="InterPro" id="IPR050808">
    <property type="entry name" value="Phage_Integrase"/>
</dbReference>
<dbReference type="InterPro" id="IPR011010">
    <property type="entry name" value="DNA_brk_join_enz"/>
</dbReference>
<gene>
    <name evidence="6" type="ORF">FVP74_08385</name>
</gene>
<dbReference type="GO" id="GO:0003677">
    <property type="term" value="F:DNA binding"/>
    <property type="evidence" value="ECO:0007669"/>
    <property type="project" value="UniProtKB-KW"/>
</dbReference>
<dbReference type="Pfam" id="PF00589">
    <property type="entry name" value="Phage_integrase"/>
    <property type="match status" value="1"/>
</dbReference>
<protein>
    <submittedName>
        <fullName evidence="6">Site-specific integrase</fullName>
    </submittedName>
</protein>
<dbReference type="GO" id="GO:0006310">
    <property type="term" value="P:DNA recombination"/>
    <property type="evidence" value="ECO:0007669"/>
    <property type="project" value="UniProtKB-KW"/>
</dbReference>
<name>A0A5C8I0Y5_9MICO</name>
<dbReference type="InterPro" id="IPR013762">
    <property type="entry name" value="Integrase-like_cat_sf"/>
</dbReference>
<dbReference type="AlphaFoldDB" id="A0A5C8I0Y5"/>
<comment type="similarity">
    <text evidence="1">Belongs to the 'phage' integrase family.</text>
</comment>
<dbReference type="InterPro" id="IPR028259">
    <property type="entry name" value="AP2-like_int_N"/>
</dbReference>
<proteinExistence type="inferred from homology"/>
<feature type="domain" description="Tyr recombinase" evidence="5">
    <location>
        <begin position="206"/>
        <end position="405"/>
    </location>
</feature>
<keyword evidence="2" id="KW-0229">DNA integration</keyword>